<proteinExistence type="predicted"/>
<dbReference type="HOGENOM" id="CLU_092489_1_0_1"/>
<dbReference type="InterPro" id="IPR019180">
    <property type="entry name" value="Oxidoreductase-like_N"/>
</dbReference>
<evidence type="ECO:0000259" key="2">
    <source>
        <dbReference type="Pfam" id="PF09791"/>
    </source>
</evidence>
<feature type="region of interest" description="Disordered" evidence="1">
    <location>
        <begin position="167"/>
        <end position="190"/>
    </location>
</feature>
<dbReference type="OrthoDB" id="10064411at2759"/>
<evidence type="ECO:0000313" key="3">
    <source>
        <dbReference type="EMBL" id="KIJ42420.1"/>
    </source>
</evidence>
<gene>
    <name evidence="3" type="ORF">M422DRAFT_48259</name>
</gene>
<keyword evidence="4" id="KW-1185">Reference proteome</keyword>
<organism evidence="3 4">
    <name type="scientific">Sphaerobolus stellatus (strain SS14)</name>
    <dbReference type="NCBI Taxonomy" id="990650"/>
    <lineage>
        <taxon>Eukaryota</taxon>
        <taxon>Fungi</taxon>
        <taxon>Dikarya</taxon>
        <taxon>Basidiomycota</taxon>
        <taxon>Agaricomycotina</taxon>
        <taxon>Agaricomycetes</taxon>
        <taxon>Phallomycetidae</taxon>
        <taxon>Geastrales</taxon>
        <taxon>Sphaerobolaceae</taxon>
        <taxon>Sphaerobolus</taxon>
    </lineage>
</organism>
<feature type="domain" description="Oxidoreductase-like" evidence="2">
    <location>
        <begin position="111"/>
        <end position="151"/>
    </location>
</feature>
<dbReference type="Proteomes" id="UP000054279">
    <property type="component" value="Unassembled WGS sequence"/>
</dbReference>
<protein>
    <recommendedName>
        <fullName evidence="2">Oxidoreductase-like domain-containing protein</fullName>
    </recommendedName>
</protein>
<evidence type="ECO:0000313" key="4">
    <source>
        <dbReference type="Proteomes" id="UP000054279"/>
    </source>
</evidence>
<feature type="region of interest" description="Disordered" evidence="1">
    <location>
        <begin position="77"/>
        <end position="106"/>
    </location>
</feature>
<sequence>MFTSFPSHAFRLATQLYQRWIIYDFRRQASSAKLSPAELVTYSQRKAGKRGGQNLTNRYDRLAKSIRQKEAFRRVGEPETFALDPSSMKDESIAATSSSPASLTSRPKVRTFRGLTIPKKPSPPEPDECCCAICVYDLYTSALEDFREAMTCLRNKLRAQDIPEYDWPSDVKETQDENTSSQDPSSGLDVNLSAFAALEKALREKKNSP</sequence>
<name>A0A0C9VV59_SPHS4</name>
<reference evidence="3 4" key="1">
    <citation type="submission" date="2014-06" db="EMBL/GenBank/DDBJ databases">
        <title>Evolutionary Origins and Diversification of the Mycorrhizal Mutualists.</title>
        <authorList>
            <consortium name="DOE Joint Genome Institute"/>
            <consortium name="Mycorrhizal Genomics Consortium"/>
            <person name="Kohler A."/>
            <person name="Kuo A."/>
            <person name="Nagy L.G."/>
            <person name="Floudas D."/>
            <person name="Copeland A."/>
            <person name="Barry K.W."/>
            <person name="Cichocki N."/>
            <person name="Veneault-Fourrey C."/>
            <person name="LaButti K."/>
            <person name="Lindquist E.A."/>
            <person name="Lipzen A."/>
            <person name="Lundell T."/>
            <person name="Morin E."/>
            <person name="Murat C."/>
            <person name="Riley R."/>
            <person name="Ohm R."/>
            <person name="Sun H."/>
            <person name="Tunlid A."/>
            <person name="Henrissat B."/>
            <person name="Grigoriev I.V."/>
            <person name="Hibbett D.S."/>
            <person name="Martin F."/>
        </authorList>
    </citation>
    <scope>NUCLEOTIDE SEQUENCE [LARGE SCALE GENOMIC DNA]</scope>
    <source>
        <strain evidence="3 4">SS14</strain>
    </source>
</reference>
<dbReference type="Pfam" id="PF09791">
    <property type="entry name" value="Oxidored-like"/>
    <property type="match status" value="1"/>
</dbReference>
<dbReference type="AlphaFoldDB" id="A0A0C9VV59"/>
<evidence type="ECO:0000256" key="1">
    <source>
        <dbReference type="SAM" id="MobiDB-lite"/>
    </source>
</evidence>
<dbReference type="EMBL" id="KN837130">
    <property type="protein sequence ID" value="KIJ42420.1"/>
    <property type="molecule type" value="Genomic_DNA"/>
</dbReference>
<feature type="compositionally biased region" description="Low complexity" evidence="1">
    <location>
        <begin position="93"/>
        <end position="105"/>
    </location>
</feature>
<accession>A0A0C9VV59</accession>